<evidence type="ECO:0000313" key="3">
    <source>
        <dbReference type="Proteomes" id="UP001597417"/>
    </source>
</evidence>
<evidence type="ECO:0000313" key="2">
    <source>
        <dbReference type="EMBL" id="MFD2416513.1"/>
    </source>
</evidence>
<dbReference type="Proteomes" id="UP001597417">
    <property type="component" value="Unassembled WGS sequence"/>
</dbReference>
<dbReference type="SUPFAM" id="SSF54427">
    <property type="entry name" value="NTF2-like"/>
    <property type="match status" value="1"/>
</dbReference>
<dbReference type="Pfam" id="PF13577">
    <property type="entry name" value="SnoaL_4"/>
    <property type="match status" value="1"/>
</dbReference>
<keyword evidence="3" id="KW-1185">Reference proteome</keyword>
<comment type="caution">
    <text evidence="2">The sequence shown here is derived from an EMBL/GenBank/DDBJ whole genome shotgun (WGS) entry which is preliminary data.</text>
</comment>
<feature type="domain" description="SnoaL-like" evidence="1">
    <location>
        <begin position="12"/>
        <end position="136"/>
    </location>
</feature>
<accession>A0ABW5FNA3</accession>
<dbReference type="RefSeq" id="WP_378263363.1">
    <property type="nucleotide sequence ID" value="NZ_JBHUKR010000006.1"/>
</dbReference>
<dbReference type="Gene3D" id="3.10.450.50">
    <property type="match status" value="1"/>
</dbReference>
<organism evidence="2 3">
    <name type="scientific">Amycolatopsis pigmentata</name>
    <dbReference type="NCBI Taxonomy" id="450801"/>
    <lineage>
        <taxon>Bacteria</taxon>
        <taxon>Bacillati</taxon>
        <taxon>Actinomycetota</taxon>
        <taxon>Actinomycetes</taxon>
        <taxon>Pseudonocardiales</taxon>
        <taxon>Pseudonocardiaceae</taxon>
        <taxon>Amycolatopsis</taxon>
    </lineage>
</organism>
<reference evidence="3" key="1">
    <citation type="journal article" date="2019" name="Int. J. Syst. Evol. Microbiol.">
        <title>The Global Catalogue of Microorganisms (GCM) 10K type strain sequencing project: providing services to taxonomists for standard genome sequencing and annotation.</title>
        <authorList>
            <consortium name="The Broad Institute Genomics Platform"/>
            <consortium name="The Broad Institute Genome Sequencing Center for Infectious Disease"/>
            <person name="Wu L."/>
            <person name="Ma J."/>
        </authorList>
    </citation>
    <scope>NUCLEOTIDE SEQUENCE [LARGE SCALE GENOMIC DNA]</scope>
    <source>
        <strain evidence="3">CGMCC 4.7645</strain>
    </source>
</reference>
<sequence length="165" mass="18510">MGLSSEEKIAYLYDRSLISDTIHRYFMALDVKDWAAVREVLDDRFLIDAATVMENVAEPQPVDEFIEGLIARNGGFLGTTHLNPGHIIEVDGDAAHVKAHMYCPHWVDETDDGMYLAYGRYEIDLVRRGDGWRMTKLLIHIDGARGDASSVYAAAAANFEAKPHR</sequence>
<protein>
    <submittedName>
        <fullName evidence="2">Nuclear transport factor 2 family protein</fullName>
    </submittedName>
</protein>
<dbReference type="EMBL" id="JBHUKR010000006">
    <property type="protein sequence ID" value="MFD2416513.1"/>
    <property type="molecule type" value="Genomic_DNA"/>
</dbReference>
<gene>
    <name evidence="2" type="ORF">ACFSXZ_09225</name>
</gene>
<evidence type="ECO:0000259" key="1">
    <source>
        <dbReference type="Pfam" id="PF13577"/>
    </source>
</evidence>
<name>A0ABW5FNA3_9PSEU</name>
<dbReference type="InterPro" id="IPR037401">
    <property type="entry name" value="SnoaL-like"/>
</dbReference>
<proteinExistence type="predicted"/>
<dbReference type="InterPro" id="IPR032710">
    <property type="entry name" value="NTF2-like_dom_sf"/>
</dbReference>